<dbReference type="PROSITE" id="PS51233">
    <property type="entry name" value="VWFD"/>
    <property type="match status" value="1"/>
</dbReference>
<evidence type="ECO:0000256" key="2">
    <source>
        <dbReference type="ARBA" id="ARBA00023180"/>
    </source>
</evidence>
<dbReference type="InterPro" id="IPR001846">
    <property type="entry name" value="VWF_type-D"/>
</dbReference>
<reference evidence="8" key="1">
    <citation type="journal article" date="2023" name="Insect Mol. Biol.">
        <title>Genome sequencing provides insights into the evolution of gene families encoding plant cell wall-degrading enzymes in longhorned beetles.</title>
        <authorList>
            <person name="Shin N.R."/>
            <person name="Okamura Y."/>
            <person name="Kirsch R."/>
            <person name="Pauchet Y."/>
        </authorList>
    </citation>
    <scope>NUCLEOTIDE SEQUENCE</scope>
    <source>
        <strain evidence="8">AMC_N1</strain>
    </source>
</reference>
<dbReference type="InterPro" id="IPR015817">
    <property type="entry name" value="Vitellinogen_open_b-sht_sub1"/>
</dbReference>
<dbReference type="SUPFAM" id="SSF56968">
    <property type="entry name" value="Lipovitellin-phosvitin complex, beta-sheet shell regions"/>
    <property type="match status" value="2"/>
</dbReference>
<evidence type="ECO:0000256" key="4">
    <source>
        <dbReference type="SAM" id="MobiDB-lite"/>
    </source>
</evidence>
<dbReference type="SUPFAM" id="SSF48431">
    <property type="entry name" value="Lipovitellin-phosvitin complex, superhelical domain"/>
    <property type="match status" value="1"/>
</dbReference>
<evidence type="ECO:0008006" key="10">
    <source>
        <dbReference type="Google" id="ProtNLM"/>
    </source>
</evidence>
<evidence type="ECO:0000313" key="8">
    <source>
        <dbReference type="EMBL" id="KAJ8950746.1"/>
    </source>
</evidence>
<dbReference type="InterPro" id="IPR011030">
    <property type="entry name" value="Lipovitellin_superhlx_dom"/>
</dbReference>
<keyword evidence="9" id="KW-1185">Reference proteome</keyword>
<evidence type="ECO:0000313" key="9">
    <source>
        <dbReference type="Proteomes" id="UP001162162"/>
    </source>
</evidence>
<dbReference type="Gene3D" id="1.25.10.20">
    <property type="entry name" value="Vitellinogen, superhelical"/>
    <property type="match status" value="1"/>
</dbReference>
<dbReference type="PANTHER" id="PTHR23345">
    <property type="entry name" value="VITELLOGENIN-RELATED"/>
    <property type="match status" value="1"/>
</dbReference>
<dbReference type="SMART" id="SM00638">
    <property type="entry name" value="LPD_N"/>
    <property type="match status" value="1"/>
</dbReference>
<dbReference type="InterPro" id="IPR015255">
    <property type="entry name" value="Vitellinogen_open_b-sht"/>
</dbReference>
<evidence type="ECO:0000259" key="7">
    <source>
        <dbReference type="PROSITE" id="PS51233"/>
    </source>
</evidence>
<feature type="chain" id="PRO_5043597307" description="Apolipophorin" evidence="5">
    <location>
        <begin position="22"/>
        <end position="3297"/>
    </location>
</feature>
<dbReference type="Proteomes" id="UP001162162">
    <property type="component" value="Unassembled WGS sequence"/>
</dbReference>
<feature type="domain" description="VWFD" evidence="7">
    <location>
        <begin position="2734"/>
        <end position="2900"/>
    </location>
</feature>
<name>A0AAV8YIK3_9CUCU</name>
<dbReference type="SUPFAM" id="SSF58113">
    <property type="entry name" value="Apolipoprotein A-I"/>
    <property type="match status" value="1"/>
</dbReference>
<gene>
    <name evidence="8" type="ORF">NQ318_011239</name>
</gene>
<dbReference type="SMART" id="SM01169">
    <property type="entry name" value="DUF1943"/>
    <property type="match status" value="1"/>
</dbReference>
<dbReference type="InterPro" id="IPR050733">
    <property type="entry name" value="Vitellogenin/Apolipophorin"/>
</dbReference>
<dbReference type="InterPro" id="IPR015819">
    <property type="entry name" value="Lipid_transp_b-sht_shell"/>
</dbReference>
<evidence type="ECO:0000259" key="6">
    <source>
        <dbReference type="PROSITE" id="PS51211"/>
    </source>
</evidence>
<dbReference type="InterPro" id="IPR015816">
    <property type="entry name" value="Vitellinogen_b-sht_N"/>
</dbReference>
<dbReference type="GO" id="GO:0005319">
    <property type="term" value="F:lipid transporter activity"/>
    <property type="evidence" value="ECO:0007669"/>
    <property type="project" value="InterPro"/>
</dbReference>
<evidence type="ECO:0000256" key="5">
    <source>
        <dbReference type="SAM" id="SignalP"/>
    </source>
</evidence>
<comment type="caution">
    <text evidence="3">Lacks conserved residue(s) required for the propagation of feature annotation.</text>
</comment>
<feature type="region of interest" description="Disordered" evidence="4">
    <location>
        <begin position="3275"/>
        <end position="3297"/>
    </location>
</feature>
<dbReference type="Gene3D" id="2.30.230.10">
    <property type="entry name" value="Lipovitellin, beta-sheet shell regions, chain A"/>
    <property type="match status" value="1"/>
</dbReference>
<dbReference type="PANTHER" id="PTHR23345:SF36">
    <property type="entry name" value="APOLIPOPHORINS"/>
    <property type="match status" value="1"/>
</dbReference>
<dbReference type="InterPro" id="IPR001747">
    <property type="entry name" value="Vitellogenin_N"/>
</dbReference>
<feature type="domain" description="Vitellogenin" evidence="6">
    <location>
        <begin position="28"/>
        <end position="631"/>
    </location>
</feature>
<dbReference type="Pfam" id="PF09172">
    <property type="entry name" value="Vit_open_b-sht"/>
    <property type="match status" value="1"/>
</dbReference>
<dbReference type="SMART" id="SM00216">
    <property type="entry name" value="VWD"/>
    <property type="match status" value="1"/>
</dbReference>
<dbReference type="Gene3D" id="2.20.80.10">
    <property type="entry name" value="Lipovitellin-phosvitin complex, chain A, domain 4"/>
    <property type="match status" value="1"/>
</dbReference>
<comment type="caution">
    <text evidence="8">The sequence shown here is derived from an EMBL/GenBank/DDBJ whole genome shotgun (WGS) entry which is preliminary data.</text>
</comment>
<dbReference type="Gene3D" id="1.20.120.20">
    <property type="entry name" value="Apolipoprotein"/>
    <property type="match status" value="1"/>
</dbReference>
<evidence type="ECO:0000256" key="3">
    <source>
        <dbReference type="PROSITE-ProRule" id="PRU00557"/>
    </source>
</evidence>
<organism evidence="8 9">
    <name type="scientific">Aromia moschata</name>
    <dbReference type="NCBI Taxonomy" id="1265417"/>
    <lineage>
        <taxon>Eukaryota</taxon>
        <taxon>Metazoa</taxon>
        <taxon>Ecdysozoa</taxon>
        <taxon>Arthropoda</taxon>
        <taxon>Hexapoda</taxon>
        <taxon>Insecta</taxon>
        <taxon>Pterygota</taxon>
        <taxon>Neoptera</taxon>
        <taxon>Endopterygota</taxon>
        <taxon>Coleoptera</taxon>
        <taxon>Polyphaga</taxon>
        <taxon>Cucujiformia</taxon>
        <taxon>Chrysomeloidea</taxon>
        <taxon>Cerambycidae</taxon>
        <taxon>Cerambycinae</taxon>
        <taxon>Callichromatini</taxon>
        <taxon>Aromia</taxon>
    </lineage>
</organism>
<protein>
    <recommendedName>
        <fullName evidence="10">Apolipophorin</fullName>
    </recommendedName>
</protein>
<dbReference type="Gene3D" id="2.20.50.20">
    <property type="entry name" value="Lipovitellin. Chain A, domain 3"/>
    <property type="match status" value="1"/>
</dbReference>
<dbReference type="Pfam" id="PF01347">
    <property type="entry name" value="Vitellogenin_N"/>
    <property type="match status" value="1"/>
</dbReference>
<accession>A0AAV8YIK3</accession>
<evidence type="ECO:0000256" key="1">
    <source>
        <dbReference type="ARBA" id="ARBA00022729"/>
    </source>
</evidence>
<dbReference type="PROSITE" id="PS51211">
    <property type="entry name" value="VITELLOGENIN"/>
    <property type="match status" value="1"/>
</dbReference>
<keyword evidence="1 5" id="KW-0732">Signal</keyword>
<feature type="signal peptide" evidence="5">
    <location>
        <begin position="1"/>
        <end position="21"/>
    </location>
</feature>
<proteinExistence type="predicted"/>
<sequence>MSHIIIHLFFISEVCRTGCRGASQNFKYAVGTTYKYNYDGKIDIELSSAEGQVTSTEVKALVLLTQQADCNVVLRLQNVQILGANGKKFGHIPDIEKPVRLNIHDGQIEDSICVEPGDSQNSINVKRAIASLFQANLKGNYETDVFGVCPTEIAHHKEGNVLVVQKSRNLNKCAYRENLKQDFFATAFDLNSEIKSSPILNADYNAKLRIKNGILDQANSVEKYLYTPFSAGTNGAKAQVVSKLQLAGTSKDNPSTQCSQPRSIIFEDPHPVATSASNVNNVLNAVREVVKTIDDVVGENTAKEFTTLIKTLRVSKKDDLLAVYNQVKSGVGFGDKATAKKTFLDALFLAGTGDTIEVAITLLKSNELSDVEKKVVYFGLSLVSHVTESSLNTAATLLNQPNLPYEAYLGIGNLAGRFCHQHPCNNVDAINKLTQKLIQKLGDGKADNRLEENNIIHVLKALANFRQISDTIVQKITAIAQNKKASSRLRVAALETYLADPCKDKLRDSALGILQDIQQDSEVRIKAYLVVAQCPNAKIGNAVKALLGKEPSYQVGGFIVSHIRNIKSSANPDKDLAKQYLGFSVPKKFPIDFRKWSYNAEFSYAVDTLGIAAATEANIIYSQDSFLPRSSSLNLTAELFGHTFNFLEVQLRQENLDKLVEHYFGPKGLLRITAFKDLFKEGQETATKAWTHLSEKLQETLRARRDVSRAEVESIGRAVQIKENELNKDLDLDLSVKALGAEVLFTSLNVYQQGLTPEAIIDKLIASFSKGLDSLKQFDETLRSNFLFLDAQFAYPTGLGFPLRLALEGTANIQIKSNGAIDVRSLLAGRDSNIHLQLVPSANIEVGGRLTLDALVVENGLKVVSTLHTATGGDLTVSLFNGGKGADIKFGLPIKEQKLVSATHEIVFHTREQSGHETNQPLKFAQNKDFSVCLDQLSQFIGLVFCGEINGPNLAGKDIPVLPFPLAGDAKIAVTIENEDVLEYHIRQVVNDAKTSAELLVETVGKNRQKKVSFQVNAEMGPEKYIKAVFSSPVKSASAEARITNTKEEISLLARFNHDQVEYYAKAGIASTVNQKRGVFRPILEYRTPGNNQLPVQVQGQLIVEYESTYKYVFDNVKVIFPNQKFYSLKGYISGEPSWDLTLSSEQELGTTKGRLSFQPLKFNVEFRNTINPNINFHGKGEFDYQKPGRYESSWQLIHGPDLSSKTHIISASNSLTSKYKNAQDFELETKNKLSYPLVGIDSQFDFKQTPKSVEYDLDFQYNDLKFGSELEVKINKKQHGDFEIEFEIYGLDNKVEFKADREVDGDQSKISNELEVNGKKMEVKGVIKHHVKPSNIDVGADLTVVLPTHTAPFKVNSGLKYNPSDLDAHHKVTSGSTVVVDAFLKANKAGNANGSIKVNIKDLLVVNGQLKANKGSGTGDILIDAKTLNKQVKVDTSFQIQTPTTYNIDLNIYPSFAQDKNQKIVLSTHNKLTSTNVDSKNQVHVLDKKLEVNVKGTRTGDDNVGKFNGEVEITLPNEQYLLGKLGSDHRLNNELLNGQGQASLEYRKNKNAPGRKVSINSVYRNTNPKEGLYDVEYNLAADDSNGKNINADIGFKSTKQGRRETWKSGNCKEGQGDYQVQSSYGPTTAIKVSGKYNVQGDGKPISGEVGLDISTPSKALKTLKLSASGSILKPANPTDALELQVLTSLLADDDGSVPDPIVDFKSDVQVRATDRDGVVQASLKYGKIDPVSGKASYRRTESGKQKQISGDLAVQYGQGKNLKIDGTLAKTGDHQYKLEAEINSPMEEYKNTKLVVETKRSEDNRHVSSNVQVVSDGKTWDLTSELLASELTPLINVKLKCPEGKVSQFYVKGNKQQNFLLEGNIDANIESIEQFFIKGNVHSPNLKLDKVSFEAHNKPGKTGRRIQVVVKSAGKNLLSGSTSYQAREEQGRYVVEGSGSFKIKEETKSSNFKYICQRLSQEKNGEDGIEVTFDAGLGGRAIDAELKVTNKQFRIQNSYCEAKKECAHIEIDSKTNANEVDAYNHELEINVDLRKLGLSHEFGLKAVTNRKEYVLDHTVDVHFQSQENSKYQYSFYIHPREAGVSFTTPRRIVALEAKASVPSNVKGNERVSGEVVFYLDKRNQPNKKVSISGWVLNQEGRGTNGELKVTHPGLQRPLSVSVRTTRTGEPSNGEIAIITTLDVFAQPGQKLVVTYKARASSTTTITAAESLNIQSSGLGVDIQITEEFNVDKQTYSAGYDGRIKYHVGNSNYDNAFTIKGGKTQFDFLLRALNVDLLKIASRLSLNKEEQTIDSEMSSYDRNPLISHLEVKNFNTFKFIVGFKNSPRDKLQINSALIPGQIADVRADHVTGGGKVNLFQATLKLDDANFFKPDYSVNSKEVEKVLDQAKTRFANYINGLQNIGKEWSEDVRNEVSQLGELSKRATPNLQPLKDYYTSELQKIKNEILADKSLKEINELLKKVFGAIAQSVGELFSKASELIESVVHSIQVAFAGVVESIDKELIPQLKEVAAKLSEVAADLAKTMVEIAAGYLATISQVIEKYQPEIQQLAATFGELGQDVARFVQKAYQQVRVILIEQWKKIYNEIKALPIFDELKAQYEEFVQHGLPNTEGIVNGLREVSATIKDILPPEFIVQKEFVELVDLVEQYLEKLVEIYVNLIKKIVNAVSTPAFDVNRANVPISLDFLKKLPKLVAVKFSPLAYLMREDTSEELITFVLSLLNNPRQWFAPFPLFGMVVQGQHVFTFDGKHLTFPGNCKYLLARDAVNGNFTIVGTYANGLLSSITLADKHDAITLKQGGQVLLNNAATELPARKPDLSAYRGYNMIVLKSTAGVSLHCTPDLIGCSVSVSGFYHGQLKGLLGNGNNEPYDDFTIPNGKIVVGESEFGNSYKIGNCQPVTVPSHGHEAAPNPTCTKLFDWESPLRYCYPFVSTENFKMACSHGLAAGVKDTEEAIAKAYVAACNQHNIPISVPNQLVKCTNGDKPYSIGDKFSVKIPGKAADIVLIVDTVKSNEAVYKEFVQPLVQEVIKELRAKGISDVEFHLITYGGENHWPSHVTVGGQLTEEPLLPEGALPKFKEYIEVISSIVHDLKLAFGLDLQAQTYVEALEYPFRVHAAKAVIVANSSPCEAGKLILLQKLRSLMYRNNQISLNLITPFEGLSLKDSKKTKDVVGFNDERVFTISQARKKPEGAAELYKDLQYDDYCVDFTIKNRGNVFVTDNFVSSKPDAKKQFVHVAAHNVASELANVEEGLDCECKMVNPYNAQNFCRESYSKRKTSASEERRSQRINPMNAVQLR</sequence>
<dbReference type="Pfam" id="PF00094">
    <property type="entry name" value="VWD"/>
    <property type="match status" value="1"/>
</dbReference>
<keyword evidence="2" id="KW-0325">Glycoprotein</keyword>
<dbReference type="EMBL" id="JAPWTK010000095">
    <property type="protein sequence ID" value="KAJ8950746.1"/>
    <property type="molecule type" value="Genomic_DNA"/>
</dbReference>